<proteinExistence type="predicted"/>
<accession>A0A6C0HE73</accession>
<sequence>MIILQTSGRFGNNVQQFINAIAIGERKNIPIVKYSFPQFSNNTVLIQYDPKRDINYSKISDTFYTISEPIEFKERQRIARKYLLPILKYYKQETRFEDYYTSALFVHIRSGDLFKNTDVHPGYTQPPLAYYKKIFSMENNRKILVFYEDDANPVVNALKKLYPSAEFYSVPLVVLITIFMNAQYIVNNVGTLIQSIVYFNRNVKKIYSTVEIIPDKTIIIDLPNYITTWKNTEEQRSMMLTYTLTDI</sequence>
<dbReference type="EMBL" id="MN739942">
    <property type="protein sequence ID" value="QHT78898.1"/>
    <property type="molecule type" value="Genomic_DNA"/>
</dbReference>
<evidence type="ECO:0000313" key="1">
    <source>
        <dbReference type="EMBL" id="QHT78898.1"/>
    </source>
</evidence>
<protein>
    <recommendedName>
        <fullName evidence="2">Glycosyltransferase</fullName>
    </recommendedName>
</protein>
<evidence type="ECO:0008006" key="2">
    <source>
        <dbReference type="Google" id="ProtNLM"/>
    </source>
</evidence>
<name>A0A6C0HE73_9ZZZZ</name>
<reference evidence="1" key="1">
    <citation type="journal article" date="2020" name="Nature">
        <title>Giant virus diversity and host interactions through global metagenomics.</title>
        <authorList>
            <person name="Schulz F."/>
            <person name="Roux S."/>
            <person name="Paez-Espino D."/>
            <person name="Jungbluth S."/>
            <person name="Walsh D.A."/>
            <person name="Denef V.J."/>
            <person name="McMahon K.D."/>
            <person name="Konstantinidis K.T."/>
            <person name="Eloe-Fadrosh E.A."/>
            <person name="Kyrpides N.C."/>
            <person name="Woyke T."/>
        </authorList>
    </citation>
    <scope>NUCLEOTIDE SEQUENCE</scope>
    <source>
        <strain evidence="1">GVMAG-M-3300023179-97</strain>
    </source>
</reference>
<dbReference type="AlphaFoldDB" id="A0A6C0HE73"/>
<organism evidence="1">
    <name type="scientific">viral metagenome</name>
    <dbReference type="NCBI Taxonomy" id="1070528"/>
    <lineage>
        <taxon>unclassified sequences</taxon>
        <taxon>metagenomes</taxon>
        <taxon>organismal metagenomes</taxon>
    </lineage>
</organism>